<evidence type="ECO:0000313" key="3">
    <source>
        <dbReference type="EMBL" id="PLW33487.1"/>
    </source>
</evidence>
<protein>
    <submittedName>
        <fullName evidence="2">Uncharacterized protein</fullName>
    </submittedName>
</protein>
<dbReference type="EMBL" id="PGCI01000701">
    <property type="protein sequence ID" value="PLW20294.1"/>
    <property type="molecule type" value="Genomic_DNA"/>
</dbReference>
<evidence type="ECO:0000313" key="6">
    <source>
        <dbReference type="Proteomes" id="UP000235392"/>
    </source>
</evidence>
<comment type="caution">
    <text evidence="2">The sequence shown here is derived from an EMBL/GenBank/DDBJ whole genome shotgun (WGS) entry which is preliminary data.</text>
</comment>
<dbReference type="EMBL" id="PGCJ01000094">
    <property type="protein sequence ID" value="PLW49728.1"/>
    <property type="molecule type" value="Genomic_DNA"/>
</dbReference>
<dbReference type="AlphaFoldDB" id="A0A2N5T499"/>
<evidence type="ECO:0000313" key="2">
    <source>
        <dbReference type="EMBL" id="PLW20294.1"/>
    </source>
</evidence>
<reference evidence="5 6" key="1">
    <citation type="submission" date="2017-11" db="EMBL/GenBank/DDBJ databases">
        <title>De novo assembly and phasing of dikaryotic genomes from two isolates of Puccinia coronata f. sp. avenae, the causal agent of oat crown rust.</title>
        <authorList>
            <person name="Miller M.E."/>
            <person name="Zhang Y."/>
            <person name="Omidvar V."/>
            <person name="Sperschneider J."/>
            <person name="Schwessinger B."/>
            <person name="Raley C."/>
            <person name="Palmer J.M."/>
            <person name="Garnica D."/>
            <person name="Upadhyaya N."/>
            <person name="Rathjen J."/>
            <person name="Taylor J.M."/>
            <person name="Park R.F."/>
            <person name="Dodds P.N."/>
            <person name="Hirsch C.D."/>
            <person name="Kianian S.F."/>
            <person name="Figueroa M."/>
        </authorList>
    </citation>
    <scope>NUCLEOTIDE SEQUENCE [LARGE SCALE GENOMIC DNA]</scope>
    <source>
        <strain evidence="4">12NC29</strain>
        <strain evidence="2">12SD80</strain>
    </source>
</reference>
<gene>
    <name evidence="4" type="ORF">PCANC_10471</name>
    <name evidence="3" type="ORF">PCASD_14407</name>
    <name evidence="2" type="ORF">PCASD_19736</name>
</gene>
<dbReference type="EMBL" id="PGCI01000219">
    <property type="protein sequence ID" value="PLW33487.1"/>
    <property type="molecule type" value="Genomic_DNA"/>
</dbReference>
<keyword evidence="5" id="KW-1185">Reference proteome</keyword>
<dbReference type="Proteomes" id="UP000235388">
    <property type="component" value="Unassembled WGS sequence"/>
</dbReference>
<proteinExistence type="predicted"/>
<evidence type="ECO:0000313" key="4">
    <source>
        <dbReference type="EMBL" id="PLW49728.1"/>
    </source>
</evidence>
<evidence type="ECO:0000313" key="5">
    <source>
        <dbReference type="Proteomes" id="UP000235388"/>
    </source>
</evidence>
<dbReference type="Proteomes" id="UP000235392">
    <property type="component" value="Unassembled WGS sequence"/>
</dbReference>
<name>A0A2N5T499_9BASI</name>
<organism evidence="2 6">
    <name type="scientific">Puccinia coronata f. sp. avenae</name>
    <dbReference type="NCBI Taxonomy" id="200324"/>
    <lineage>
        <taxon>Eukaryota</taxon>
        <taxon>Fungi</taxon>
        <taxon>Dikarya</taxon>
        <taxon>Basidiomycota</taxon>
        <taxon>Pucciniomycotina</taxon>
        <taxon>Pucciniomycetes</taxon>
        <taxon>Pucciniales</taxon>
        <taxon>Pucciniaceae</taxon>
        <taxon>Puccinia</taxon>
    </lineage>
</organism>
<feature type="region of interest" description="Disordered" evidence="1">
    <location>
        <begin position="1"/>
        <end position="27"/>
    </location>
</feature>
<evidence type="ECO:0000256" key="1">
    <source>
        <dbReference type="SAM" id="MobiDB-lite"/>
    </source>
</evidence>
<accession>A0A2N5T499</accession>
<sequence length="117" mass="13296">MRTEEATLKAYSYRKGSSQTPAESHMQARRIRPAIPLIKPAQPEKEWRCARKNVQDWSSPAPWSTSFLPSLEHLPESSSLSLKRDAALVNSTCSHLLPFNSARKGREGEKHLRVWAE</sequence>